<dbReference type="SUPFAM" id="SSF54984">
    <property type="entry name" value="eEF-1beta-like"/>
    <property type="match status" value="1"/>
</dbReference>
<evidence type="ECO:0000256" key="3">
    <source>
        <dbReference type="ARBA" id="ARBA00017600"/>
    </source>
</evidence>
<comment type="similarity">
    <text evidence="2 6">Belongs to the EF-1-beta/EF-1-delta family.</text>
</comment>
<feature type="domain" description="Translation elongation factor EF1B beta/delta subunit guanine nucleotide exchange" evidence="7">
    <location>
        <begin position="3"/>
        <end position="88"/>
    </location>
</feature>
<comment type="function">
    <text evidence="1 6">Promotes the exchange of GDP for GTP in EF-1-alpha/GDP, thus allowing the regeneration of EF-1-alpha/GTP that could then be used to form the ternary complex EF-1-alpha/GTP/AAtRNA.</text>
</comment>
<dbReference type="InterPro" id="IPR004542">
    <property type="entry name" value="Transl_elong_EF1B_B_arc"/>
</dbReference>
<dbReference type="Pfam" id="PF00736">
    <property type="entry name" value="EF1_GNE"/>
    <property type="match status" value="1"/>
</dbReference>
<evidence type="ECO:0000259" key="7">
    <source>
        <dbReference type="SMART" id="SM00888"/>
    </source>
</evidence>
<protein>
    <recommendedName>
        <fullName evidence="3 6">Elongation factor 1-beta</fullName>
        <shortName evidence="6">EF-1-beta</shortName>
    </recommendedName>
    <alternativeName>
        <fullName evidence="6">aEF-1beta</fullName>
    </alternativeName>
</protein>
<name>A0A075I9K5_9ARCH</name>
<evidence type="ECO:0000313" key="8">
    <source>
        <dbReference type="EMBL" id="AIF25341.1"/>
    </source>
</evidence>
<keyword evidence="4 6" id="KW-0251">Elongation factor</keyword>
<sequence>MAQLLLIAKILPTGTEIDLSKLIDTIKGTLSSEIQIRNYEKEPLAFGLYYLKVEFVLGDKEGQMDLLENTVRSVDGVSQIEVLNMSRMSVDMK</sequence>
<dbReference type="Gene3D" id="3.30.70.60">
    <property type="match status" value="1"/>
</dbReference>
<evidence type="ECO:0000256" key="4">
    <source>
        <dbReference type="ARBA" id="ARBA00022768"/>
    </source>
</evidence>
<dbReference type="SMART" id="SM00888">
    <property type="entry name" value="EF1_GNE"/>
    <property type="match status" value="1"/>
</dbReference>
<dbReference type="PANTHER" id="PTHR39647">
    <property type="entry name" value="ELONGATION FACTOR 1-BETA"/>
    <property type="match status" value="1"/>
</dbReference>
<evidence type="ECO:0000256" key="6">
    <source>
        <dbReference type="HAMAP-Rule" id="MF_00043"/>
    </source>
</evidence>
<dbReference type="AlphaFoldDB" id="A0A075I9K5"/>
<dbReference type="HAMAP" id="MF_00043">
    <property type="entry name" value="EF1_beta"/>
    <property type="match status" value="1"/>
</dbReference>
<dbReference type="NCBIfam" id="TIGR00489">
    <property type="entry name" value="aEF-1_beta"/>
    <property type="match status" value="1"/>
</dbReference>
<dbReference type="InterPro" id="IPR014717">
    <property type="entry name" value="Transl_elong_EF1B/ribsomal_bS6"/>
</dbReference>
<gene>
    <name evidence="6" type="primary">ef1b</name>
</gene>
<evidence type="ECO:0000256" key="5">
    <source>
        <dbReference type="ARBA" id="ARBA00022917"/>
    </source>
</evidence>
<dbReference type="InterPro" id="IPR014038">
    <property type="entry name" value="EF1B_bsu/dsu_GNE"/>
</dbReference>
<reference evidence="8" key="1">
    <citation type="journal article" date="2014" name="Genome Biol. Evol.">
        <title>Pangenome evidence for extensive interdomain horizontal transfer affecting lineage core and shell genes in uncultured planktonic thaumarchaeota and euryarchaeota.</title>
        <authorList>
            <person name="Deschamps P."/>
            <person name="Zivanovic Y."/>
            <person name="Moreira D."/>
            <person name="Rodriguez-Valera F."/>
            <person name="Lopez-Garcia P."/>
        </authorList>
    </citation>
    <scope>NUCLEOTIDE SEQUENCE</scope>
</reference>
<dbReference type="GO" id="GO:0003746">
    <property type="term" value="F:translation elongation factor activity"/>
    <property type="evidence" value="ECO:0007669"/>
    <property type="project" value="UniProtKB-UniRule"/>
</dbReference>
<accession>A0A075I9K5</accession>
<dbReference type="NCBIfam" id="NF001670">
    <property type="entry name" value="PRK00435.1"/>
    <property type="match status" value="1"/>
</dbReference>
<keyword evidence="5 6" id="KW-0648">Protein biosynthesis</keyword>
<dbReference type="CDD" id="cd00292">
    <property type="entry name" value="EF1B"/>
    <property type="match status" value="1"/>
</dbReference>
<dbReference type="InterPro" id="IPR036219">
    <property type="entry name" value="eEF-1beta-like_sf"/>
</dbReference>
<organism evidence="8">
    <name type="scientific">uncultured marine thaumarchaeote SAT1000_50_F07</name>
    <dbReference type="NCBI Taxonomy" id="1456417"/>
    <lineage>
        <taxon>Archaea</taxon>
        <taxon>Nitrososphaerota</taxon>
        <taxon>environmental samples</taxon>
    </lineage>
</organism>
<dbReference type="PANTHER" id="PTHR39647:SF1">
    <property type="entry name" value="ELONGATION FACTOR 1-BETA"/>
    <property type="match status" value="1"/>
</dbReference>
<evidence type="ECO:0000256" key="1">
    <source>
        <dbReference type="ARBA" id="ARBA00003815"/>
    </source>
</evidence>
<evidence type="ECO:0000256" key="2">
    <source>
        <dbReference type="ARBA" id="ARBA00007411"/>
    </source>
</evidence>
<proteinExistence type="inferred from homology"/>
<dbReference type="EMBL" id="KF901287">
    <property type="protein sequence ID" value="AIF25341.1"/>
    <property type="molecule type" value="Genomic_DNA"/>
</dbReference>